<dbReference type="Proteomes" id="UP000478008">
    <property type="component" value="Unassembled WGS sequence"/>
</dbReference>
<protein>
    <submittedName>
        <fullName evidence="3">DEBR0S2_18668g1_1</fullName>
    </submittedName>
</protein>
<dbReference type="EMBL" id="JABCYN010000030">
    <property type="protein sequence ID" value="KAF6009612.1"/>
    <property type="molecule type" value="Genomic_DNA"/>
</dbReference>
<feature type="compositionally biased region" description="Basic and acidic residues" evidence="1">
    <location>
        <begin position="118"/>
        <end position="127"/>
    </location>
</feature>
<evidence type="ECO:0000313" key="4">
    <source>
        <dbReference type="Proteomes" id="UP000478008"/>
    </source>
</evidence>
<evidence type="ECO:0000313" key="3">
    <source>
        <dbReference type="EMBL" id="VUG17893.1"/>
    </source>
</evidence>
<dbReference type="AlphaFoldDB" id="A0A7D9CXX7"/>
<proteinExistence type="predicted"/>
<name>A0A7D9CXX7_DEKBR</name>
<reference evidence="3 4" key="1">
    <citation type="submission" date="2019-07" db="EMBL/GenBank/DDBJ databases">
        <authorList>
            <person name="Friedrich A."/>
            <person name="Schacherer J."/>
        </authorList>
    </citation>
    <scope>NUCLEOTIDE SEQUENCE [LARGE SCALE GENOMIC DNA]</scope>
</reference>
<evidence type="ECO:0000313" key="5">
    <source>
        <dbReference type="Proteomes" id="UP000568158"/>
    </source>
</evidence>
<reference evidence="2 5" key="2">
    <citation type="journal article" date="2020" name="Appl. Microbiol. Biotechnol.">
        <title>Targeted gene deletion in Brettanomyces bruxellensis with an expression-free CRISPR-Cas9 system.</title>
        <authorList>
            <person name="Varela C."/>
            <person name="Bartel C."/>
            <person name="Onetto C."/>
            <person name="Borneman A."/>
        </authorList>
    </citation>
    <scope>NUCLEOTIDE SEQUENCE [LARGE SCALE GENOMIC DNA]</scope>
    <source>
        <strain evidence="2 5">AWRI1613</strain>
    </source>
</reference>
<keyword evidence="4" id="KW-1185">Reference proteome</keyword>
<accession>A0A7D9CXX7</accession>
<gene>
    <name evidence="3" type="ORF">DEBR0S2_18668G</name>
    <name evidence="2" type="ORF">HII12_003158</name>
</gene>
<feature type="region of interest" description="Disordered" evidence="1">
    <location>
        <begin position="1"/>
        <end position="20"/>
    </location>
</feature>
<dbReference type="EMBL" id="CABFWN010000002">
    <property type="protein sequence ID" value="VUG17893.1"/>
    <property type="molecule type" value="Genomic_DNA"/>
</dbReference>
<feature type="region of interest" description="Disordered" evidence="1">
    <location>
        <begin position="118"/>
        <end position="142"/>
    </location>
</feature>
<evidence type="ECO:0000256" key="1">
    <source>
        <dbReference type="SAM" id="MobiDB-lite"/>
    </source>
</evidence>
<dbReference type="Proteomes" id="UP000568158">
    <property type="component" value="Unassembled WGS sequence"/>
</dbReference>
<evidence type="ECO:0000313" key="2">
    <source>
        <dbReference type="EMBL" id="KAF6009612.1"/>
    </source>
</evidence>
<organism evidence="3 4">
    <name type="scientific">Dekkera bruxellensis</name>
    <name type="common">Brettanomyces custersii</name>
    <dbReference type="NCBI Taxonomy" id="5007"/>
    <lineage>
        <taxon>Eukaryota</taxon>
        <taxon>Fungi</taxon>
        <taxon>Dikarya</taxon>
        <taxon>Ascomycota</taxon>
        <taxon>Saccharomycotina</taxon>
        <taxon>Pichiomycetes</taxon>
        <taxon>Pichiales</taxon>
        <taxon>Pichiaceae</taxon>
        <taxon>Brettanomyces</taxon>
    </lineage>
</organism>
<feature type="compositionally biased region" description="Polar residues" evidence="1">
    <location>
        <begin position="1"/>
        <end position="17"/>
    </location>
</feature>
<sequence>MKSNYRSPPSTPDSIFSDTHFKTSPLDEGGIFMSEHGENSKNLNEIDYNQALNKAHALNMNSSPIKDNMDAPAYFDQSSPYRIEPKNDAVSNHTNDLYNADNKLHERIDKMFRPLEFQQRDQQKRPDSIQLHPTMRSDRHSKTNRYLIRQHDRNERREALKTNYRGSMGDFVLKQEDLDMKHHIEKEAGQNQINDVNRFLDNDMCDIQDDHNTTDRYLIMKKEQEQQLEDFLDAERFEMEELTRNLSPN</sequence>